<feature type="compositionally biased region" description="Basic and acidic residues" evidence="1">
    <location>
        <begin position="69"/>
        <end position="88"/>
    </location>
</feature>
<feature type="compositionally biased region" description="Low complexity" evidence="1">
    <location>
        <begin position="58"/>
        <end position="67"/>
    </location>
</feature>
<keyword evidence="2" id="KW-0812">Transmembrane</keyword>
<evidence type="ECO:0000313" key="4">
    <source>
        <dbReference type="Proteomes" id="UP000600080"/>
    </source>
</evidence>
<accession>A0ABQ2JIV5</accession>
<keyword evidence="2" id="KW-1133">Transmembrane helix</keyword>
<dbReference type="RefSeq" id="WP_189098879.1">
    <property type="nucleotide sequence ID" value="NZ_BMND01000013.1"/>
</dbReference>
<dbReference type="EMBL" id="BMND01000013">
    <property type="protein sequence ID" value="GGN47658.1"/>
    <property type="molecule type" value="Genomic_DNA"/>
</dbReference>
<keyword evidence="2" id="KW-0472">Membrane</keyword>
<gene>
    <name evidence="3" type="ORF">GCM10012285_33640</name>
</gene>
<keyword evidence="4" id="KW-1185">Reference proteome</keyword>
<feature type="transmembrane region" description="Helical" evidence="2">
    <location>
        <begin position="137"/>
        <end position="161"/>
    </location>
</feature>
<dbReference type="Proteomes" id="UP000600080">
    <property type="component" value="Unassembled WGS sequence"/>
</dbReference>
<protein>
    <submittedName>
        <fullName evidence="3">Uncharacterized protein</fullName>
    </submittedName>
</protein>
<evidence type="ECO:0000313" key="3">
    <source>
        <dbReference type="EMBL" id="GGN47658.1"/>
    </source>
</evidence>
<reference evidence="4" key="1">
    <citation type="journal article" date="2019" name="Int. J. Syst. Evol. Microbiol.">
        <title>The Global Catalogue of Microorganisms (GCM) 10K type strain sequencing project: providing services to taxonomists for standard genome sequencing and annotation.</title>
        <authorList>
            <consortium name="The Broad Institute Genomics Platform"/>
            <consortium name="The Broad Institute Genome Sequencing Center for Infectious Disease"/>
            <person name="Wu L."/>
            <person name="Ma J."/>
        </authorList>
    </citation>
    <scope>NUCLEOTIDE SEQUENCE [LARGE SCALE GENOMIC DNA]</scope>
    <source>
        <strain evidence="4">CGMCC 4.7323</strain>
    </source>
</reference>
<feature type="transmembrane region" description="Helical" evidence="2">
    <location>
        <begin position="20"/>
        <end position="43"/>
    </location>
</feature>
<comment type="caution">
    <text evidence="3">The sequence shown here is derived from an EMBL/GenBank/DDBJ whole genome shotgun (WGS) entry which is preliminary data.</text>
</comment>
<feature type="transmembrane region" description="Helical" evidence="2">
    <location>
        <begin position="182"/>
        <end position="207"/>
    </location>
</feature>
<name>A0ABQ2JIV5_9ACTN</name>
<proteinExistence type="predicted"/>
<organism evidence="3 4">
    <name type="scientific">Streptomyces kronopolitis</name>
    <dbReference type="NCBI Taxonomy" id="1612435"/>
    <lineage>
        <taxon>Bacteria</taxon>
        <taxon>Bacillati</taxon>
        <taxon>Actinomycetota</taxon>
        <taxon>Actinomycetes</taxon>
        <taxon>Kitasatosporales</taxon>
        <taxon>Streptomycetaceae</taxon>
        <taxon>Streptomyces</taxon>
    </lineage>
</organism>
<sequence length="208" mass="21584">MPSVPTASGKKSLRGRSASLILIAVVVLASAVFVIKGLTAAGLTGTPGTFTVADCSPHRSSSSGHSRSASHEYDCDGSYRSDDGKSVDAEASLSSIDTDHRTGTRLAVQGHHDSTVLSVLSGSTYTLAGRGEITKSFVIAFLILLFVPLLLLDLLTGFGETGGTLRQWRQTWRATAGTRTRTIVLTTAGVILFGVVVVSPALGIALAP</sequence>
<feature type="region of interest" description="Disordered" evidence="1">
    <location>
        <begin position="55"/>
        <end position="94"/>
    </location>
</feature>
<evidence type="ECO:0000256" key="2">
    <source>
        <dbReference type="SAM" id="Phobius"/>
    </source>
</evidence>
<dbReference type="GeneID" id="301549106"/>
<evidence type="ECO:0000256" key="1">
    <source>
        <dbReference type="SAM" id="MobiDB-lite"/>
    </source>
</evidence>